<reference evidence="9 10" key="1">
    <citation type="submission" date="2021-03" db="EMBL/GenBank/DDBJ databases">
        <title>Genomic Encyclopedia of Type Strains, Phase IV (KMG-IV): sequencing the most valuable type-strain genomes for metagenomic binning, comparative biology and taxonomic classification.</title>
        <authorList>
            <person name="Goeker M."/>
        </authorList>
    </citation>
    <scope>NUCLEOTIDE SEQUENCE [LARGE SCALE GENOMIC DNA]</scope>
    <source>
        <strain evidence="9 10">DSM 26048</strain>
    </source>
</reference>
<feature type="domain" description="Peptidase S11 D-alanyl-D-alanine carboxypeptidase A N-terminal" evidence="8">
    <location>
        <begin position="40"/>
        <end position="268"/>
    </location>
</feature>
<evidence type="ECO:0000313" key="10">
    <source>
        <dbReference type="Proteomes" id="UP001519287"/>
    </source>
</evidence>
<keyword evidence="9" id="KW-0645">Protease</keyword>
<dbReference type="SUPFAM" id="SSF56601">
    <property type="entry name" value="beta-lactamase/transpeptidase-like"/>
    <property type="match status" value="1"/>
</dbReference>
<keyword evidence="9" id="KW-0121">Carboxypeptidase</keyword>
<dbReference type="GO" id="GO:0009002">
    <property type="term" value="F:serine-type D-Ala-D-Ala carboxypeptidase activity"/>
    <property type="evidence" value="ECO:0007669"/>
    <property type="project" value="UniProtKB-EC"/>
</dbReference>
<evidence type="ECO:0000259" key="8">
    <source>
        <dbReference type="Pfam" id="PF00768"/>
    </source>
</evidence>
<comment type="similarity">
    <text evidence="1 7">Belongs to the peptidase S11 family.</text>
</comment>
<accession>A0ABS4IMZ5</accession>
<dbReference type="RefSeq" id="WP_376774356.1">
    <property type="nucleotide sequence ID" value="NZ_JAGGLB010000002.1"/>
</dbReference>
<dbReference type="Gene3D" id="3.40.710.10">
    <property type="entry name" value="DD-peptidase/beta-lactamase superfamily"/>
    <property type="match status" value="1"/>
</dbReference>
<keyword evidence="2" id="KW-0732">Signal</keyword>
<dbReference type="InterPro" id="IPR001967">
    <property type="entry name" value="Peptidase_S11_N"/>
</dbReference>
<evidence type="ECO:0000256" key="1">
    <source>
        <dbReference type="ARBA" id="ARBA00007164"/>
    </source>
</evidence>
<organism evidence="9 10">
    <name type="scientific">Paenibacillus eucommiae</name>
    <dbReference type="NCBI Taxonomy" id="1355755"/>
    <lineage>
        <taxon>Bacteria</taxon>
        <taxon>Bacillati</taxon>
        <taxon>Bacillota</taxon>
        <taxon>Bacilli</taxon>
        <taxon>Bacillales</taxon>
        <taxon>Paenibacillaceae</taxon>
        <taxon>Paenibacillus</taxon>
    </lineage>
</organism>
<evidence type="ECO:0000256" key="6">
    <source>
        <dbReference type="ARBA" id="ARBA00023316"/>
    </source>
</evidence>
<evidence type="ECO:0000256" key="3">
    <source>
        <dbReference type="ARBA" id="ARBA00022801"/>
    </source>
</evidence>
<keyword evidence="6" id="KW-0961">Cell wall biogenesis/degradation</keyword>
<dbReference type="EMBL" id="JAGGLB010000002">
    <property type="protein sequence ID" value="MBP1988937.1"/>
    <property type="molecule type" value="Genomic_DNA"/>
</dbReference>
<dbReference type="InterPro" id="IPR012338">
    <property type="entry name" value="Beta-lactam/transpept-like"/>
</dbReference>
<protein>
    <submittedName>
        <fullName evidence="9">D-alanyl-D-alanine carboxypeptidase</fullName>
        <ecNumber evidence="9">3.4.16.4</ecNumber>
    </submittedName>
</protein>
<evidence type="ECO:0000256" key="5">
    <source>
        <dbReference type="ARBA" id="ARBA00022984"/>
    </source>
</evidence>
<keyword evidence="4" id="KW-0133">Cell shape</keyword>
<evidence type="ECO:0000256" key="7">
    <source>
        <dbReference type="RuleBase" id="RU004016"/>
    </source>
</evidence>
<keyword evidence="5" id="KW-0573">Peptidoglycan synthesis</keyword>
<comment type="caution">
    <text evidence="9">The sequence shown here is derived from an EMBL/GenBank/DDBJ whole genome shotgun (WGS) entry which is preliminary data.</text>
</comment>
<dbReference type="Pfam" id="PF00768">
    <property type="entry name" value="Peptidase_S11"/>
    <property type="match status" value="1"/>
</dbReference>
<dbReference type="Proteomes" id="UP001519287">
    <property type="component" value="Unassembled WGS sequence"/>
</dbReference>
<keyword evidence="10" id="KW-1185">Reference proteome</keyword>
<dbReference type="PRINTS" id="PR00725">
    <property type="entry name" value="DADACBPTASE1"/>
</dbReference>
<gene>
    <name evidence="9" type="ORF">J2Z66_000532</name>
</gene>
<dbReference type="InterPro" id="IPR018044">
    <property type="entry name" value="Peptidase_S11"/>
</dbReference>
<keyword evidence="3 9" id="KW-0378">Hydrolase</keyword>
<proteinExistence type="inferred from homology"/>
<evidence type="ECO:0000256" key="4">
    <source>
        <dbReference type="ARBA" id="ARBA00022960"/>
    </source>
</evidence>
<dbReference type="PANTHER" id="PTHR21581">
    <property type="entry name" value="D-ALANYL-D-ALANINE CARBOXYPEPTIDASE"/>
    <property type="match status" value="1"/>
</dbReference>
<sequence length="407" mass="45103">MVRAFRAFRTFKTFIRRSLVIMAAGILLFTSTFVNSVSAGPPQIDTYAVGAALIDVESGRILYSEKGDEPMRIASLTKIMTAIVAIEYGKLSDTVKVSKNAYAKEGSSLYLKLGEEMSLNNMLYGLMLRSGNDAATAIAEHVGGSLEGFVYLMNEKAKELGMKNSHFINPSGLDDGEGHYSSANDMAKLTAYALNNPVFQEIVKTKAKKVPNPNEEWDYNWLNKNKMLGLFEGADGVKTGYTKLAKRCLVSSATRGGQQLAVVTLNDSNDWSDHARLLQYGFANYPLKQIVSKGEAVQGSTGTASRSFYYPLLEEEQKLLQTGVVPIQEDTMDYRLGQRGSLQILLDGKQIGAVSLELANSEGRGQQNQPVKEKSTFSFQAGEMYKESFQKHYWRMIKLVTRILFTF</sequence>
<dbReference type="PANTHER" id="PTHR21581:SF33">
    <property type="entry name" value="D-ALANYL-D-ALANINE CARBOXYPEPTIDASE DACB"/>
    <property type="match status" value="1"/>
</dbReference>
<name>A0ABS4IMZ5_9BACL</name>
<evidence type="ECO:0000256" key="2">
    <source>
        <dbReference type="ARBA" id="ARBA00022729"/>
    </source>
</evidence>
<dbReference type="EC" id="3.4.16.4" evidence="9"/>
<evidence type="ECO:0000313" key="9">
    <source>
        <dbReference type="EMBL" id="MBP1988937.1"/>
    </source>
</evidence>